<dbReference type="Gene3D" id="2.60.120.260">
    <property type="entry name" value="Galactose-binding domain-like"/>
    <property type="match status" value="1"/>
</dbReference>
<feature type="chain" id="PRO_5032570184" description="CBM6 domain-containing protein" evidence="1">
    <location>
        <begin position="31"/>
        <end position="1330"/>
    </location>
</feature>
<feature type="signal peptide" evidence="1">
    <location>
        <begin position="1"/>
        <end position="30"/>
    </location>
</feature>
<evidence type="ECO:0000313" key="4">
    <source>
        <dbReference type="Proteomes" id="UP000557717"/>
    </source>
</evidence>
<evidence type="ECO:0000313" key="3">
    <source>
        <dbReference type="EMBL" id="MBB5350062.1"/>
    </source>
</evidence>
<feature type="domain" description="CBM6" evidence="2">
    <location>
        <begin position="598"/>
        <end position="720"/>
    </location>
</feature>
<dbReference type="Pfam" id="PF03422">
    <property type="entry name" value="CBM_6"/>
    <property type="match status" value="1"/>
</dbReference>
<name>A0A840UW99_9BACT</name>
<sequence length="1330" mass="145831">MSSSFAFFAFRSFNRSYRWALLLAVPTASAQSLPETLPELKWHLTARPWTPVDQPADDLLDKVEDIVRAMAVYQDSGTGAIIDPYKAQEWQYSTPYFAFAAATVLSEGRAPELITQGALAMDRATQEVASNTVPQSHGEFVSAPIMKGLVLFRSMQQAGKFPAELTAARIATWENRMSTPRTSFMREAYDINWLTYASKGEWLRHKDGRITQGVDWIEAKWNEKQRSRFRRDRDEYEASPYFDIYHDDTCDPETFAYSGAAAGNYLDLLENGYTGASADDMREVIERSVTSDLLFMGASGEAPAGGRSGAHTWNDVVYGNAFEMMAEVAWRKGDLRSAGQFRRAAALAFGSAWRFQSEDGWFSVTKNHFHPSLGVNYAGYSALTNYNGYMEIHTSEAFASRKSEIPEQPVPAEIGGYCVQLDPEYDNVFINAGGMQVQICTRGTVTDEWVTRWHKLGIPRFSRVGWDSRLGPSDGFATWDLSQGISFAPTFLEDGVWKNLCTMPDRFEGNFTPELVSPLLIRGVLRFQPVSGQSGPSFEMKLTLTPSGALVETTRTSGTQEFGVSCPVLEYDGRTRLVTSVGDGVASTSFPYQNGSFQSYQAESAVLSGGVLSESDHAGFKGTGYANLPATGGEVRWENVEGGAGGPTVIGFRYALGNAARTVNLTVNGVTQTLTFDSTSSFADWHSVELPVTLLAGATNEIRVASIGQDGANLDELRVIPASANPLEMDEQNFIAFGEDHQLDASAAVIRSGYGDLRPVRMSRSGEGPILTYIYPRSAGEPTAAAVRDSYVVEEDGFATVLGRVTGNQFFNGTMAGGEGEAIDLDDDGVEDVHFSAPCHFVLRREGAQVVTVEVDQFVTMTHGGKEVRLAPYTPVNWLETASLWQHLEVPAVENRFEVQVDFTPETTAVDLPVGWAADGVTDEGALVAGVKWAEHGKIVPLAGSSRVDLSYEAGVVYRLRALFDLQAHRYSLWVKPEGEPERRLIVQAELPASVTSVDDLDTLAWLGSASLASHVEVTNYPVIIEPGVMDIKVNFQDAASAGYPGYEVDSGAAYGVRGSGRSYGWIEGANLLYRNRNLSQSPDERYDTLNQMQYNSPATETHTWEIGVPNGVYQVHLVCGDPGYTDSSYHVLAEGETLVRGVPSSSRYFVENTELVTVEDGRMTLTNGAGAIRNKICFIELGLVAGITDTFPYRDYASWAQDHFENATNEAGALPDADPNHDGLSNLMAYASSQDPIGEDAEPVTQFAWEEPASAEFRFLHSAQALDVSYQVWRTRDLKTWKLLWSSDEDADFTSSLVARDPSDANDWVTLTVPDDDGAAFFRLAVELP</sequence>
<keyword evidence="1" id="KW-0732">Signal</keyword>
<dbReference type="RefSeq" id="WP_184015067.1">
    <property type="nucleotide sequence ID" value="NZ_JACHFD010000001.1"/>
</dbReference>
<dbReference type="EMBL" id="JACHFD010000001">
    <property type="protein sequence ID" value="MBB5350062.1"/>
    <property type="molecule type" value="Genomic_DNA"/>
</dbReference>
<comment type="caution">
    <text evidence="3">The sequence shown here is derived from an EMBL/GenBank/DDBJ whole genome shotgun (WGS) entry which is preliminary data.</text>
</comment>
<organism evidence="3 4">
    <name type="scientific">Haloferula luteola</name>
    <dbReference type="NCBI Taxonomy" id="595692"/>
    <lineage>
        <taxon>Bacteria</taxon>
        <taxon>Pseudomonadati</taxon>
        <taxon>Verrucomicrobiota</taxon>
        <taxon>Verrucomicrobiia</taxon>
        <taxon>Verrucomicrobiales</taxon>
        <taxon>Verrucomicrobiaceae</taxon>
        <taxon>Haloferula</taxon>
    </lineage>
</organism>
<gene>
    <name evidence="3" type="ORF">HNR46_000283</name>
</gene>
<reference evidence="3 4" key="1">
    <citation type="submission" date="2020-08" db="EMBL/GenBank/DDBJ databases">
        <title>Genomic Encyclopedia of Type Strains, Phase IV (KMG-IV): sequencing the most valuable type-strain genomes for metagenomic binning, comparative biology and taxonomic classification.</title>
        <authorList>
            <person name="Goeker M."/>
        </authorList>
    </citation>
    <scope>NUCLEOTIDE SEQUENCE [LARGE SCALE GENOMIC DNA]</scope>
    <source>
        <strain evidence="3 4">YC6886</strain>
    </source>
</reference>
<protein>
    <recommendedName>
        <fullName evidence="2">CBM6 domain-containing protein</fullName>
    </recommendedName>
</protein>
<dbReference type="InterPro" id="IPR005084">
    <property type="entry name" value="CBM6"/>
</dbReference>
<dbReference type="Gene3D" id="2.60.120.430">
    <property type="entry name" value="Galactose-binding lectin"/>
    <property type="match status" value="1"/>
</dbReference>
<dbReference type="GO" id="GO:0030246">
    <property type="term" value="F:carbohydrate binding"/>
    <property type="evidence" value="ECO:0007669"/>
    <property type="project" value="InterPro"/>
</dbReference>
<dbReference type="Proteomes" id="UP000557717">
    <property type="component" value="Unassembled WGS sequence"/>
</dbReference>
<dbReference type="InterPro" id="IPR008979">
    <property type="entry name" value="Galactose-bd-like_sf"/>
</dbReference>
<keyword evidence="4" id="KW-1185">Reference proteome</keyword>
<evidence type="ECO:0000259" key="2">
    <source>
        <dbReference type="PROSITE" id="PS51175"/>
    </source>
</evidence>
<accession>A0A840UW99</accession>
<dbReference type="SUPFAM" id="SSF49785">
    <property type="entry name" value="Galactose-binding domain-like"/>
    <property type="match status" value="2"/>
</dbReference>
<evidence type="ECO:0000256" key="1">
    <source>
        <dbReference type="SAM" id="SignalP"/>
    </source>
</evidence>
<proteinExistence type="predicted"/>
<dbReference type="PROSITE" id="PS51175">
    <property type="entry name" value="CBM6"/>
    <property type="match status" value="1"/>
</dbReference>